<evidence type="ECO:0000313" key="1">
    <source>
        <dbReference type="EMBL" id="JAD17486.1"/>
    </source>
</evidence>
<proteinExistence type="predicted"/>
<reference evidence="1" key="2">
    <citation type="journal article" date="2015" name="Data Brief">
        <title>Shoot transcriptome of the giant reed, Arundo donax.</title>
        <authorList>
            <person name="Barrero R.A."/>
            <person name="Guerrero F.D."/>
            <person name="Moolhuijzen P."/>
            <person name="Goolsby J.A."/>
            <person name="Tidwell J."/>
            <person name="Bellgard S.E."/>
            <person name="Bellgard M.I."/>
        </authorList>
    </citation>
    <scope>NUCLEOTIDE SEQUENCE</scope>
    <source>
        <tissue evidence="1">Shoot tissue taken approximately 20 cm above the soil surface</tissue>
    </source>
</reference>
<organism evidence="1">
    <name type="scientific">Arundo donax</name>
    <name type="common">Giant reed</name>
    <name type="synonym">Donax arundinaceus</name>
    <dbReference type="NCBI Taxonomy" id="35708"/>
    <lineage>
        <taxon>Eukaryota</taxon>
        <taxon>Viridiplantae</taxon>
        <taxon>Streptophyta</taxon>
        <taxon>Embryophyta</taxon>
        <taxon>Tracheophyta</taxon>
        <taxon>Spermatophyta</taxon>
        <taxon>Magnoliopsida</taxon>
        <taxon>Liliopsida</taxon>
        <taxon>Poales</taxon>
        <taxon>Poaceae</taxon>
        <taxon>PACMAD clade</taxon>
        <taxon>Arundinoideae</taxon>
        <taxon>Arundineae</taxon>
        <taxon>Arundo</taxon>
    </lineage>
</organism>
<protein>
    <submittedName>
        <fullName evidence="1">Uncharacterized protein</fullName>
    </submittedName>
</protein>
<accession>A0A0A8XUD8</accession>
<dbReference type="AlphaFoldDB" id="A0A0A8XUD8"/>
<sequence length="54" mass="5974">MDNFLCSRASSQIMNIVWQIMNPIHDCQSGSNGSLALPFATPITLVPLNFLPIR</sequence>
<dbReference type="EMBL" id="GBRH01280409">
    <property type="protein sequence ID" value="JAD17486.1"/>
    <property type="molecule type" value="Transcribed_RNA"/>
</dbReference>
<reference evidence="1" key="1">
    <citation type="submission" date="2014-09" db="EMBL/GenBank/DDBJ databases">
        <authorList>
            <person name="Magalhaes I.L.F."/>
            <person name="Oliveira U."/>
            <person name="Santos F.R."/>
            <person name="Vidigal T.H.D.A."/>
            <person name="Brescovit A.D."/>
            <person name="Santos A.J."/>
        </authorList>
    </citation>
    <scope>NUCLEOTIDE SEQUENCE</scope>
    <source>
        <tissue evidence="1">Shoot tissue taken approximately 20 cm above the soil surface</tissue>
    </source>
</reference>
<name>A0A0A8XUD8_ARUDO</name>